<dbReference type="InterPro" id="IPR005531">
    <property type="entry name" value="Asp23"/>
</dbReference>
<dbReference type="PANTHER" id="PTHR34297:SF3">
    <property type="entry name" value="ALKALINE SHOCK PROTEIN 23"/>
    <property type="match status" value="1"/>
</dbReference>
<dbReference type="STRING" id="1224162.B840_01875"/>
<reference evidence="3 4" key="1">
    <citation type="submission" date="2014-05" db="EMBL/GenBank/DDBJ databases">
        <title>Complete genome sequence of Corynebacterium marinum DSM 44953.</title>
        <authorList>
            <person name="Schaffert L."/>
            <person name="Albersmeier A."/>
            <person name="Kalinowski J."/>
            <person name="Ruckert C."/>
        </authorList>
    </citation>
    <scope>NUCLEOTIDE SEQUENCE [LARGE SCALE GENOMIC DNA]</scope>
    <source>
        <strain evidence="3 4">DSM 44953</strain>
    </source>
</reference>
<evidence type="ECO:0008006" key="5">
    <source>
        <dbReference type="Google" id="ProtNLM"/>
    </source>
</evidence>
<dbReference type="PANTHER" id="PTHR34297">
    <property type="entry name" value="HYPOTHETICAL CYTOSOLIC PROTEIN-RELATED"/>
    <property type="match status" value="1"/>
</dbReference>
<feature type="region of interest" description="Disordered" evidence="2">
    <location>
        <begin position="130"/>
        <end position="150"/>
    </location>
</feature>
<dbReference type="OrthoDB" id="9808942at2"/>
<keyword evidence="4" id="KW-1185">Reference proteome</keyword>
<feature type="region of interest" description="Disordered" evidence="2">
    <location>
        <begin position="1"/>
        <end position="22"/>
    </location>
</feature>
<organism evidence="3 4">
    <name type="scientific">Corynebacterium marinum DSM 44953</name>
    <dbReference type="NCBI Taxonomy" id="1224162"/>
    <lineage>
        <taxon>Bacteria</taxon>
        <taxon>Bacillati</taxon>
        <taxon>Actinomycetota</taxon>
        <taxon>Actinomycetes</taxon>
        <taxon>Mycobacteriales</taxon>
        <taxon>Corynebacteriaceae</taxon>
        <taxon>Corynebacterium</taxon>
    </lineage>
</organism>
<accession>A0A0B6TJ92</accession>
<feature type="compositionally biased region" description="Low complexity" evidence="2">
    <location>
        <begin position="7"/>
        <end position="21"/>
    </location>
</feature>
<dbReference type="Proteomes" id="UP000031928">
    <property type="component" value="Chromosome"/>
</dbReference>
<evidence type="ECO:0000313" key="4">
    <source>
        <dbReference type="Proteomes" id="UP000031928"/>
    </source>
</evidence>
<name>A0A0B6TJ92_9CORY</name>
<dbReference type="HOGENOM" id="CLU_113198_1_0_11"/>
<evidence type="ECO:0000256" key="1">
    <source>
        <dbReference type="ARBA" id="ARBA00005721"/>
    </source>
</evidence>
<dbReference type="Pfam" id="PF03780">
    <property type="entry name" value="Asp23"/>
    <property type="match status" value="1"/>
</dbReference>
<comment type="similarity">
    <text evidence="1">Belongs to the asp23 family.</text>
</comment>
<evidence type="ECO:0000313" key="3">
    <source>
        <dbReference type="EMBL" id="AJK68003.1"/>
    </source>
</evidence>
<dbReference type="EMBL" id="CP007790">
    <property type="protein sequence ID" value="AJK68003.1"/>
    <property type="molecule type" value="Genomic_DNA"/>
</dbReference>
<evidence type="ECO:0000256" key="2">
    <source>
        <dbReference type="SAM" id="MobiDB-lite"/>
    </source>
</evidence>
<gene>
    <name evidence="3" type="ORF">B840_01875</name>
</gene>
<dbReference type="RefSeq" id="WP_042620709.1">
    <property type="nucleotide sequence ID" value="NZ_CP007790.1"/>
</dbReference>
<proteinExistence type="inferred from homology"/>
<dbReference type="KEGG" id="cmq:B840_01875"/>
<sequence>MSEQHQPAPAGTAGTPGPRGTTRIEDVVVGKIAGLAAREVSGVHSLGGGAGRMVGALRDSFAGPSTTAQHGVHVEVGETQAVVDVSIVAEYGVAIHELAEAIRSNIITAIERMTGLEVTEVNVTVHDVHLDFGPDEDPDAQQPEQHTRVQ</sequence>
<dbReference type="AlphaFoldDB" id="A0A0B6TJ92"/>
<protein>
    <recommendedName>
        <fullName evidence="5">Alkaline shock protein 23</fullName>
    </recommendedName>
</protein>